<evidence type="ECO:0000256" key="1">
    <source>
        <dbReference type="SAM" id="MobiDB-lite"/>
    </source>
</evidence>
<evidence type="ECO:0000313" key="2">
    <source>
        <dbReference type="EMBL" id="KAK5951205.1"/>
    </source>
</evidence>
<evidence type="ECO:0000313" key="3">
    <source>
        <dbReference type="Proteomes" id="UP001316803"/>
    </source>
</evidence>
<feature type="region of interest" description="Disordered" evidence="1">
    <location>
        <begin position="130"/>
        <end position="180"/>
    </location>
</feature>
<gene>
    <name evidence="2" type="ORF">OHC33_007623</name>
</gene>
<dbReference type="EMBL" id="JAKLMC020000021">
    <property type="protein sequence ID" value="KAK5951205.1"/>
    <property type="molecule type" value="Genomic_DNA"/>
</dbReference>
<protein>
    <submittedName>
        <fullName evidence="2">Uncharacterized protein</fullName>
    </submittedName>
</protein>
<feature type="compositionally biased region" description="Acidic residues" evidence="1">
    <location>
        <begin position="158"/>
        <end position="167"/>
    </location>
</feature>
<keyword evidence="3" id="KW-1185">Reference proteome</keyword>
<sequence>MDNLQRFYLLQLAAAKERALAGDSCSCLQTCFELRLKPDIALYTRALVCLTICDLSTLQGNPEKLNLAVEALRLATELKEDSNPQEGSFWSAEYDQLEADTEGAVEQAQLEVREHVDRLMGRANRASIEDRSLEVEEGERSSASTVESRSSQEKKDEEAESENEEEHQLEGDWYSDTEVVGMPPIEVQLAVLARNRAIDSRVRDDTDDEIDHDGEAKDTNAKDVMTGSSLTPKST</sequence>
<dbReference type="AlphaFoldDB" id="A0AAN8ECX9"/>
<accession>A0AAN8ECX9</accession>
<feature type="compositionally biased region" description="Polar residues" evidence="1">
    <location>
        <begin position="226"/>
        <end position="235"/>
    </location>
</feature>
<feature type="compositionally biased region" description="Basic and acidic residues" evidence="1">
    <location>
        <begin position="130"/>
        <end position="140"/>
    </location>
</feature>
<reference evidence="2 3" key="1">
    <citation type="submission" date="2022-12" db="EMBL/GenBank/DDBJ databases">
        <title>Genomic features and morphological characterization of a novel Knufia sp. strain isolated from spacecraft assembly facility.</title>
        <authorList>
            <person name="Teixeira M."/>
            <person name="Chander A.M."/>
            <person name="Stajich J.E."/>
            <person name="Venkateswaran K."/>
        </authorList>
    </citation>
    <scope>NUCLEOTIDE SEQUENCE [LARGE SCALE GENOMIC DNA]</scope>
    <source>
        <strain evidence="2 3">FJI-L2-BK-P2</strain>
    </source>
</reference>
<name>A0AAN8ECX9_9EURO</name>
<proteinExistence type="predicted"/>
<organism evidence="2 3">
    <name type="scientific">Knufia fluminis</name>
    <dbReference type="NCBI Taxonomy" id="191047"/>
    <lineage>
        <taxon>Eukaryota</taxon>
        <taxon>Fungi</taxon>
        <taxon>Dikarya</taxon>
        <taxon>Ascomycota</taxon>
        <taxon>Pezizomycotina</taxon>
        <taxon>Eurotiomycetes</taxon>
        <taxon>Chaetothyriomycetidae</taxon>
        <taxon>Chaetothyriales</taxon>
        <taxon>Trichomeriaceae</taxon>
        <taxon>Knufia</taxon>
    </lineage>
</organism>
<feature type="region of interest" description="Disordered" evidence="1">
    <location>
        <begin position="197"/>
        <end position="235"/>
    </location>
</feature>
<comment type="caution">
    <text evidence="2">The sequence shown here is derived from an EMBL/GenBank/DDBJ whole genome shotgun (WGS) entry which is preliminary data.</text>
</comment>
<dbReference type="Proteomes" id="UP001316803">
    <property type="component" value="Unassembled WGS sequence"/>
</dbReference>